<evidence type="ECO:0000313" key="1">
    <source>
        <dbReference type="EMBL" id="KKL84728.1"/>
    </source>
</evidence>
<dbReference type="AlphaFoldDB" id="A0A0F9FEM2"/>
<organism evidence="1">
    <name type="scientific">marine sediment metagenome</name>
    <dbReference type="NCBI Taxonomy" id="412755"/>
    <lineage>
        <taxon>unclassified sequences</taxon>
        <taxon>metagenomes</taxon>
        <taxon>ecological metagenomes</taxon>
    </lineage>
</organism>
<name>A0A0F9FEM2_9ZZZZ</name>
<proteinExistence type="predicted"/>
<feature type="non-terminal residue" evidence="1">
    <location>
        <position position="1"/>
    </location>
</feature>
<gene>
    <name evidence="1" type="ORF">LCGC14_1961810</name>
</gene>
<dbReference type="EMBL" id="LAZR01021621">
    <property type="protein sequence ID" value="KKL84728.1"/>
    <property type="molecule type" value="Genomic_DNA"/>
</dbReference>
<reference evidence="1" key="1">
    <citation type="journal article" date="2015" name="Nature">
        <title>Complex archaea that bridge the gap between prokaryotes and eukaryotes.</title>
        <authorList>
            <person name="Spang A."/>
            <person name="Saw J.H."/>
            <person name="Jorgensen S.L."/>
            <person name="Zaremba-Niedzwiedzka K."/>
            <person name="Martijn J."/>
            <person name="Lind A.E."/>
            <person name="van Eijk R."/>
            <person name="Schleper C."/>
            <person name="Guy L."/>
            <person name="Ettema T.J."/>
        </authorList>
    </citation>
    <scope>NUCLEOTIDE SEQUENCE</scope>
</reference>
<sequence>VRPRKHQNRYATLIRQAERLPAIRKGIVTGLKDLALDPGQLTAERKKLGVLLAKFVPLAKPYEKWDKGAMSLARAAEVRIARQTARRRKALRERHTKACEALKTKPLSREQWDALWPKRVLFSQDFEGPPTKAFDWDGEIVTDNVPKGSKRALSGKTGNKYFARRTRTGIYYDNARATTTTWVTFDYFINKNVPIGVFVFSMTQGDNCRYTIQKPVVGKWTKVTLQVGGGRARIRAGEALDDVFIHAGKPGDAELKLIVDNVRLVGLD</sequence>
<accession>A0A0F9FEM2</accession>
<comment type="caution">
    <text evidence="1">The sequence shown here is derived from an EMBL/GenBank/DDBJ whole genome shotgun (WGS) entry which is preliminary data.</text>
</comment>
<protein>
    <submittedName>
        <fullName evidence="1">Uncharacterized protein</fullName>
    </submittedName>
</protein>